<organism evidence="9 10">
    <name type="scientific">Suipraeoptans intestinalis</name>
    <dbReference type="NCBI Taxonomy" id="2606628"/>
    <lineage>
        <taxon>Bacteria</taxon>
        <taxon>Bacillati</taxon>
        <taxon>Bacillota</taxon>
        <taxon>Clostridia</taxon>
        <taxon>Lachnospirales</taxon>
        <taxon>Lachnospiraceae</taxon>
        <taxon>Suipraeoptans</taxon>
    </lineage>
</organism>
<dbReference type="PANTHER" id="PTHR43873">
    <property type="entry name" value="COBYRINATE A,C-DIAMIDE SYNTHASE"/>
    <property type="match status" value="1"/>
</dbReference>
<dbReference type="NCBIfam" id="TIGR00379">
    <property type="entry name" value="cobB"/>
    <property type="match status" value="1"/>
</dbReference>
<dbReference type="EMBL" id="VULY01000018">
    <property type="protein sequence ID" value="MSR93286.1"/>
    <property type="molecule type" value="Genomic_DNA"/>
</dbReference>
<dbReference type="GO" id="GO:0042242">
    <property type="term" value="F:cobyrinic acid a,c-diamide synthase activity"/>
    <property type="evidence" value="ECO:0007669"/>
    <property type="project" value="InterPro"/>
</dbReference>
<dbReference type="InterPro" id="IPR004484">
    <property type="entry name" value="CbiA/CobB_synth"/>
</dbReference>
<reference evidence="9 10" key="1">
    <citation type="submission" date="2019-08" db="EMBL/GenBank/DDBJ databases">
        <title>In-depth cultivation of the pig gut microbiome towards novel bacterial diversity and tailored functional studies.</title>
        <authorList>
            <person name="Wylensek D."/>
            <person name="Hitch T.C.A."/>
            <person name="Clavel T."/>
        </authorList>
    </citation>
    <scope>NUCLEOTIDE SEQUENCE [LARGE SCALE GENOMIC DNA]</scope>
    <source>
        <strain evidence="9 10">68-1-5</strain>
    </source>
</reference>
<gene>
    <name evidence="9" type="ORF">FYJ34_03140</name>
</gene>
<evidence type="ECO:0000256" key="3">
    <source>
        <dbReference type="ARBA" id="ARBA00022741"/>
    </source>
</evidence>
<comment type="cofactor">
    <cofactor evidence="1">
        <name>Mg(2+)</name>
        <dbReference type="ChEBI" id="CHEBI:18420"/>
    </cofactor>
</comment>
<dbReference type="Gene3D" id="3.40.50.880">
    <property type="match status" value="1"/>
</dbReference>
<dbReference type="NCBIfam" id="NF002204">
    <property type="entry name" value="PRK01077.1"/>
    <property type="match status" value="1"/>
</dbReference>
<dbReference type="InterPro" id="IPR011698">
    <property type="entry name" value="GATase_3"/>
</dbReference>
<dbReference type="SUPFAM" id="SSF52540">
    <property type="entry name" value="P-loop containing nucleoside triphosphate hydrolases"/>
    <property type="match status" value="1"/>
</dbReference>
<evidence type="ECO:0000313" key="10">
    <source>
        <dbReference type="Proteomes" id="UP000434409"/>
    </source>
</evidence>
<evidence type="ECO:0000256" key="1">
    <source>
        <dbReference type="ARBA" id="ARBA00001946"/>
    </source>
</evidence>
<dbReference type="GO" id="GO:0005524">
    <property type="term" value="F:ATP binding"/>
    <property type="evidence" value="ECO:0007669"/>
    <property type="project" value="UniProtKB-KW"/>
</dbReference>
<keyword evidence="5" id="KW-0460">Magnesium</keyword>
<dbReference type="InterPro" id="IPR027417">
    <property type="entry name" value="P-loop_NTPase"/>
</dbReference>
<dbReference type="Gene3D" id="3.40.50.300">
    <property type="entry name" value="P-loop containing nucleotide triphosphate hydrolases"/>
    <property type="match status" value="1"/>
</dbReference>
<dbReference type="InterPro" id="IPR029062">
    <property type="entry name" value="Class_I_gatase-like"/>
</dbReference>
<dbReference type="Pfam" id="PF07685">
    <property type="entry name" value="GATase_3"/>
    <property type="match status" value="1"/>
</dbReference>
<dbReference type="SUPFAM" id="SSF52317">
    <property type="entry name" value="Class I glutamine amidotransferase-like"/>
    <property type="match status" value="1"/>
</dbReference>
<dbReference type="PANTHER" id="PTHR43873:SF1">
    <property type="entry name" value="COBYRINATE A,C-DIAMIDE SYNTHASE"/>
    <property type="match status" value="1"/>
</dbReference>
<evidence type="ECO:0000256" key="6">
    <source>
        <dbReference type="ARBA" id="ARBA00022962"/>
    </source>
</evidence>
<dbReference type="Proteomes" id="UP000434409">
    <property type="component" value="Unassembled WGS sequence"/>
</dbReference>
<evidence type="ECO:0000256" key="5">
    <source>
        <dbReference type="ARBA" id="ARBA00022842"/>
    </source>
</evidence>
<name>A0A6N7V0B2_9FIRM</name>
<evidence type="ECO:0000256" key="2">
    <source>
        <dbReference type="ARBA" id="ARBA00022598"/>
    </source>
</evidence>
<dbReference type="Pfam" id="PF01656">
    <property type="entry name" value="CbiA"/>
    <property type="match status" value="1"/>
</dbReference>
<keyword evidence="2" id="KW-0436">Ligase</keyword>
<proteinExistence type="predicted"/>
<keyword evidence="4" id="KW-0067">ATP-binding</keyword>
<dbReference type="PROSITE" id="PS51274">
    <property type="entry name" value="GATASE_COBBQ"/>
    <property type="match status" value="1"/>
</dbReference>
<evidence type="ECO:0000256" key="4">
    <source>
        <dbReference type="ARBA" id="ARBA00022840"/>
    </source>
</evidence>
<feature type="domain" description="CobQ/CobB/MinD/ParA nucleotide binding" evidence="7">
    <location>
        <begin position="4"/>
        <end position="177"/>
    </location>
</feature>
<dbReference type="InterPro" id="IPR002586">
    <property type="entry name" value="CobQ/CobB/MinD/ParA_Nub-bd_dom"/>
</dbReference>
<comment type="caution">
    <text evidence="9">The sequence shown here is derived from an EMBL/GenBank/DDBJ whole genome shotgun (WGS) entry which is preliminary data.</text>
</comment>
<evidence type="ECO:0000259" key="8">
    <source>
        <dbReference type="Pfam" id="PF07685"/>
    </source>
</evidence>
<keyword evidence="6" id="KW-0315">Glutamine amidotransferase</keyword>
<feature type="domain" description="CobB/CobQ-like glutamine amidotransferase" evidence="8">
    <location>
        <begin position="249"/>
        <end position="436"/>
    </location>
</feature>
<keyword evidence="3" id="KW-0547">Nucleotide-binding</keyword>
<protein>
    <submittedName>
        <fullName evidence="9">Cobyrinate a,c-diamide synthase</fullName>
    </submittedName>
</protein>
<keyword evidence="10" id="KW-1185">Reference proteome</keyword>
<evidence type="ECO:0000259" key="7">
    <source>
        <dbReference type="Pfam" id="PF01656"/>
    </source>
</evidence>
<evidence type="ECO:0000313" key="9">
    <source>
        <dbReference type="EMBL" id="MSR93286.1"/>
    </source>
</evidence>
<dbReference type="AlphaFoldDB" id="A0A6N7V0B2"/>
<accession>A0A6N7V0B2</accession>
<sequence>MPRILIAAPRSGSGKTLVTCSLLELWKRKYSLAAFKCGPDYIDPMFHKEILGIDSRNLDSFLCGEAQIKELFRKHCRGKELAVLEGVMGYYDGLGGTSLEASTYEIAKITDTPVILVVDSQGASRSLLPLIAGFLGYREDSHIAGIIFNRMSPSFYPVMKKLVEEELGIRVYGYLEKLVGELPESRHLGLKMPHEYRTLQETLKELGKRAETTIDTAGLMALAGEWAEKTKKTFFPALKRAGSFKGDLRIGVARDEAFCFLYQDNLEYLEELGATLVYVSPMRDPALPKDLDGLVLYGGYPELHGPALEANESLRKEIKEKLEQGLPCMAECGGFMYLTEAIMDQEGNRWEMVGAISGDSFFTGKLRRFGYAVLDEARIFGEKLRNLPFHEFHYFDSEEPGRDCLARKPLSARTYPCMVSRDNLFAGYPHFHYWSQSGMAEAFMNACGRYHRKKGEAEAR</sequence>